<keyword evidence="5 11" id="KW-1133">Transmembrane helix</keyword>
<dbReference type="InterPro" id="IPR001499">
    <property type="entry name" value="GPCR_STE3"/>
</dbReference>
<dbReference type="GO" id="GO:0004934">
    <property type="term" value="F:mating-type alpha-factor pheromone receptor activity"/>
    <property type="evidence" value="ECO:0007669"/>
    <property type="project" value="InterPro"/>
</dbReference>
<evidence type="ECO:0000256" key="2">
    <source>
        <dbReference type="ARBA" id="ARBA00011085"/>
    </source>
</evidence>
<organism evidence="12 13">
    <name type="scientific">Fibroporia radiculosa</name>
    <dbReference type="NCBI Taxonomy" id="599839"/>
    <lineage>
        <taxon>Eukaryota</taxon>
        <taxon>Fungi</taxon>
        <taxon>Dikarya</taxon>
        <taxon>Basidiomycota</taxon>
        <taxon>Agaricomycotina</taxon>
        <taxon>Agaricomycetes</taxon>
        <taxon>Polyporales</taxon>
        <taxon>Fibroporiaceae</taxon>
        <taxon>Fibroporia</taxon>
    </lineage>
</organism>
<evidence type="ECO:0000256" key="5">
    <source>
        <dbReference type="ARBA" id="ARBA00022989"/>
    </source>
</evidence>
<dbReference type="InParanoid" id="J4H2X3"/>
<feature type="compositionally biased region" description="Low complexity" evidence="10">
    <location>
        <begin position="385"/>
        <end position="403"/>
    </location>
</feature>
<evidence type="ECO:0000256" key="6">
    <source>
        <dbReference type="ARBA" id="ARBA00023040"/>
    </source>
</evidence>
<dbReference type="GeneID" id="24097185"/>
<sequence length="423" mass="47537">MSDPTYPVFPIFAFLGFTLALMPIPWHLEAWNSATCYYMIWASLACLNKFVNSLIWANNILDIAPVWCDISTRIIIGASVGIPAASLCINRRLYLIARVQAVSITTAEKKRAIFIDSIFCVLFPIICMVLAYVVQGHRYNIYEEIGCYPAIYNTIAAYFLVNWWPVVLGLISAVYCVLSLKAFTARRAQFKQFLTSGQSSLTFSRYFRLMALATTELLFTIPVSSYAIYLNATAQPIEPWVSWSYVHYDFSRIEQVPSILWRSDRQLVIALELGQWLNPVCALIFFAYFGLASEARSHYKSAALRIGRLFGFHRTQSAKCAIQSADHGFMRHEKAGLPRLPPSYSETAFTYKSDLPLPPSMNTLQSKDISVNMCPLLHQHDDSTEPGSLSLPSSPSTANSDSTVFDDVESQSRRHGLSVFNAS</sequence>
<keyword evidence="7 11" id="KW-0472">Membrane</keyword>
<evidence type="ECO:0000313" key="13">
    <source>
        <dbReference type="Proteomes" id="UP000006352"/>
    </source>
</evidence>
<feature type="region of interest" description="Disordered" evidence="10">
    <location>
        <begin position="382"/>
        <end position="423"/>
    </location>
</feature>
<feature type="transmembrane region" description="Helical" evidence="11">
    <location>
        <begin position="6"/>
        <end position="24"/>
    </location>
</feature>
<keyword evidence="6" id="KW-0297">G-protein coupled receptor</keyword>
<comment type="subcellular location">
    <subcellularLocation>
        <location evidence="1">Membrane</location>
        <topology evidence="1">Multi-pass membrane protein</topology>
    </subcellularLocation>
</comment>
<dbReference type="InterPro" id="IPR000481">
    <property type="entry name" value="GPCR_Pheromne_B_alpha_rcpt"/>
</dbReference>
<evidence type="ECO:0000256" key="7">
    <source>
        <dbReference type="ARBA" id="ARBA00023136"/>
    </source>
</evidence>
<evidence type="ECO:0000256" key="10">
    <source>
        <dbReference type="SAM" id="MobiDB-lite"/>
    </source>
</evidence>
<evidence type="ECO:0000313" key="12">
    <source>
        <dbReference type="EMBL" id="CCM02274.1"/>
    </source>
</evidence>
<gene>
    <name evidence="12" type="ORF">FIBRA_04359</name>
</gene>
<accession>J4H2X3</accession>
<dbReference type="AlphaFoldDB" id="J4H2X3"/>
<feature type="transmembrane region" description="Helical" evidence="11">
    <location>
        <begin position="206"/>
        <end position="229"/>
    </location>
</feature>
<feature type="transmembrane region" description="Helical" evidence="11">
    <location>
        <begin position="36"/>
        <end position="58"/>
    </location>
</feature>
<feature type="transmembrane region" description="Helical" evidence="11">
    <location>
        <begin position="273"/>
        <end position="291"/>
    </location>
</feature>
<dbReference type="PRINTS" id="PR00901">
    <property type="entry name" value="PHEROMONEBAR"/>
</dbReference>
<feature type="transmembrane region" description="Helical" evidence="11">
    <location>
        <begin position="70"/>
        <end position="90"/>
    </location>
</feature>
<keyword evidence="9" id="KW-0807">Transducer</keyword>
<feature type="transmembrane region" description="Helical" evidence="11">
    <location>
        <begin position="111"/>
        <end position="134"/>
    </location>
</feature>
<feature type="transmembrane region" description="Helical" evidence="11">
    <location>
        <begin position="163"/>
        <end position="185"/>
    </location>
</feature>
<dbReference type="GO" id="GO:0000750">
    <property type="term" value="P:pheromone-dependent signal transduction involved in conjugation with cellular fusion"/>
    <property type="evidence" value="ECO:0007669"/>
    <property type="project" value="TreeGrafter"/>
</dbReference>
<evidence type="ECO:0000256" key="3">
    <source>
        <dbReference type="ARBA" id="ARBA00022507"/>
    </source>
</evidence>
<dbReference type="Proteomes" id="UP000006352">
    <property type="component" value="Unassembled WGS sequence"/>
</dbReference>
<dbReference type="PANTHER" id="PTHR28097:SF1">
    <property type="entry name" value="PHEROMONE A FACTOR RECEPTOR"/>
    <property type="match status" value="1"/>
</dbReference>
<proteinExistence type="inferred from homology"/>
<reference evidence="12 13" key="1">
    <citation type="journal article" date="2012" name="Appl. Environ. Microbiol.">
        <title>Short-read sequencing for genomic analysis of the brown rot fungus Fibroporia radiculosa.</title>
        <authorList>
            <person name="Tang J.D."/>
            <person name="Perkins A.D."/>
            <person name="Sonstegard T.S."/>
            <person name="Schroeder S.G."/>
            <person name="Burgess S.C."/>
            <person name="Diehl S.V."/>
        </authorList>
    </citation>
    <scope>NUCLEOTIDE SEQUENCE [LARGE SCALE GENOMIC DNA]</scope>
    <source>
        <strain evidence="12 13">TFFH 294</strain>
    </source>
</reference>
<evidence type="ECO:0000256" key="1">
    <source>
        <dbReference type="ARBA" id="ARBA00004141"/>
    </source>
</evidence>
<protein>
    <submittedName>
        <fullName evidence="12">Uncharacterized protein</fullName>
    </submittedName>
</protein>
<dbReference type="PANTHER" id="PTHR28097">
    <property type="entry name" value="PHEROMONE A FACTOR RECEPTOR"/>
    <property type="match status" value="1"/>
</dbReference>
<keyword evidence="13" id="KW-1185">Reference proteome</keyword>
<dbReference type="OrthoDB" id="2874149at2759"/>
<evidence type="ECO:0000256" key="8">
    <source>
        <dbReference type="ARBA" id="ARBA00023170"/>
    </source>
</evidence>
<dbReference type="HOGENOM" id="CLU_027592_0_2_1"/>
<dbReference type="RefSeq" id="XP_012181557.1">
    <property type="nucleotide sequence ID" value="XM_012326167.1"/>
</dbReference>
<keyword evidence="8" id="KW-0675">Receptor</keyword>
<name>J4H2X3_9APHY</name>
<keyword evidence="4 11" id="KW-0812">Transmembrane</keyword>
<dbReference type="CDD" id="cd14966">
    <property type="entry name" value="7tmD_STE3"/>
    <property type="match status" value="1"/>
</dbReference>
<keyword evidence="3" id="KW-0589">Pheromone response</keyword>
<dbReference type="PRINTS" id="PR00899">
    <property type="entry name" value="GPCRSTE3"/>
</dbReference>
<evidence type="ECO:0000256" key="9">
    <source>
        <dbReference type="ARBA" id="ARBA00023224"/>
    </source>
</evidence>
<comment type="similarity">
    <text evidence="2">Belongs to the G-protein coupled receptor 4 family.</text>
</comment>
<evidence type="ECO:0000256" key="4">
    <source>
        <dbReference type="ARBA" id="ARBA00022692"/>
    </source>
</evidence>
<evidence type="ECO:0000256" key="11">
    <source>
        <dbReference type="SAM" id="Phobius"/>
    </source>
</evidence>
<dbReference type="EMBL" id="HE797072">
    <property type="protein sequence ID" value="CCM02274.1"/>
    <property type="molecule type" value="Genomic_DNA"/>
</dbReference>
<dbReference type="FunCoup" id="J4H2X3">
    <property type="interactions" value="74"/>
</dbReference>
<dbReference type="Pfam" id="PF02076">
    <property type="entry name" value="STE3"/>
    <property type="match status" value="1"/>
</dbReference>
<dbReference type="GO" id="GO:0005886">
    <property type="term" value="C:plasma membrane"/>
    <property type="evidence" value="ECO:0007669"/>
    <property type="project" value="TreeGrafter"/>
</dbReference>